<evidence type="ECO:0000256" key="1">
    <source>
        <dbReference type="SAM" id="Coils"/>
    </source>
</evidence>
<feature type="region of interest" description="Disordered" evidence="2">
    <location>
        <begin position="32"/>
        <end position="170"/>
    </location>
</feature>
<feature type="compositionally biased region" description="Basic and acidic residues" evidence="2">
    <location>
        <begin position="67"/>
        <end position="79"/>
    </location>
</feature>
<feature type="compositionally biased region" description="Basic and acidic residues" evidence="2">
    <location>
        <begin position="86"/>
        <end position="96"/>
    </location>
</feature>
<dbReference type="EMBL" id="LT882682">
    <property type="protein sequence ID" value="SMY25792.1"/>
    <property type="molecule type" value="Genomic_DNA"/>
</dbReference>
<organism evidence="3 4">
    <name type="scientific">Zymoseptoria tritici ST99CH_1A5</name>
    <dbReference type="NCBI Taxonomy" id="1276529"/>
    <lineage>
        <taxon>Eukaryota</taxon>
        <taxon>Fungi</taxon>
        <taxon>Dikarya</taxon>
        <taxon>Ascomycota</taxon>
        <taxon>Pezizomycotina</taxon>
        <taxon>Dothideomycetes</taxon>
        <taxon>Dothideomycetidae</taxon>
        <taxon>Mycosphaerellales</taxon>
        <taxon>Mycosphaerellaceae</taxon>
        <taxon>Zymoseptoria</taxon>
    </lineage>
</organism>
<keyword evidence="1" id="KW-0175">Coiled coil</keyword>
<gene>
    <name evidence="3" type="ORF">ZT1A5_G7234</name>
</gene>
<reference evidence="3 4" key="1">
    <citation type="submission" date="2016-10" db="EMBL/GenBank/DDBJ databases">
        <authorList>
            <person name="Varghese N."/>
        </authorList>
    </citation>
    <scope>NUCLEOTIDE SEQUENCE [LARGE SCALE GENOMIC DNA]</scope>
</reference>
<dbReference type="AlphaFoldDB" id="A0A1Y6LN08"/>
<protein>
    <submittedName>
        <fullName evidence="3">Uncharacterized protein</fullName>
    </submittedName>
</protein>
<feature type="coiled-coil region" evidence="1">
    <location>
        <begin position="177"/>
        <end position="211"/>
    </location>
</feature>
<evidence type="ECO:0000256" key="2">
    <source>
        <dbReference type="SAM" id="MobiDB-lite"/>
    </source>
</evidence>
<name>A0A1Y6LN08_ZYMTR</name>
<evidence type="ECO:0000313" key="3">
    <source>
        <dbReference type="EMBL" id="SMY25792.1"/>
    </source>
</evidence>
<sequence length="211" mass="23704">MANNKMAEAHPNDTGEFAHMLHVQQGILASFGNGSDIQETDQSNTPALTTTEEHVVMQGFAEDEQHDDLVRSFRAEQRKQRLAKAAQDKREQERMAEASSDDSLDDDPQSLVSHQLRAKSRYGRLARSYRSKRKRDIANSDDAAESGKASKSFRCKHKAEGGETKAGDSKTLVDLELELAQNHRKACEAKLEILEAEKEELKLAIQRQKRT</sequence>
<feature type="compositionally biased region" description="Basic residues" evidence="2">
    <location>
        <begin position="116"/>
        <end position="135"/>
    </location>
</feature>
<accession>A0A1Y6LN08</accession>
<proteinExistence type="predicted"/>
<feature type="compositionally biased region" description="Polar residues" evidence="2">
    <location>
        <begin position="32"/>
        <end position="50"/>
    </location>
</feature>
<evidence type="ECO:0000313" key="4">
    <source>
        <dbReference type="Proteomes" id="UP000215453"/>
    </source>
</evidence>
<dbReference type="Proteomes" id="UP000215453">
    <property type="component" value="Chromosome 7"/>
</dbReference>
<feature type="compositionally biased region" description="Basic and acidic residues" evidence="2">
    <location>
        <begin position="158"/>
        <end position="170"/>
    </location>
</feature>
<feature type="compositionally biased region" description="Acidic residues" evidence="2">
    <location>
        <begin position="99"/>
        <end position="108"/>
    </location>
</feature>